<evidence type="ECO:0000313" key="3">
    <source>
        <dbReference type="Proteomes" id="UP000032668"/>
    </source>
</evidence>
<proteinExistence type="predicted"/>
<dbReference type="AlphaFoldDB" id="A0A0D6PC24"/>
<dbReference type="SUPFAM" id="SSF54909">
    <property type="entry name" value="Dimeric alpha+beta barrel"/>
    <property type="match status" value="1"/>
</dbReference>
<evidence type="ECO:0000313" key="2">
    <source>
        <dbReference type="EMBL" id="GAN79310.1"/>
    </source>
</evidence>
<dbReference type="EMBL" id="BANC01000020">
    <property type="protein sequence ID" value="GAN79310.1"/>
    <property type="molecule type" value="Genomic_DNA"/>
</dbReference>
<keyword evidence="3" id="KW-1185">Reference proteome</keyword>
<sequence>MKTLIVQIKCELGQAYDVAAYIIDNVTPCHIYSISGAYDLLAIINLEDEMDPGVFVTKHLHKVPGIRDTSTMIAFNAFTPGGQPPA</sequence>
<dbReference type="OrthoDB" id="9799041at2"/>
<dbReference type="Pfam" id="PF01037">
    <property type="entry name" value="AsnC_trans_reg"/>
    <property type="match status" value="1"/>
</dbReference>
<dbReference type="InterPro" id="IPR019887">
    <property type="entry name" value="Tscrpt_reg_AsnC/Lrp_C"/>
</dbReference>
<dbReference type="STRING" id="1120923.SAMN02746095_00305"/>
<dbReference type="RefSeq" id="WP_048877766.1">
    <property type="nucleotide sequence ID" value="NZ_BANC01000020.1"/>
</dbReference>
<name>A0A0D6PC24_9PROT</name>
<comment type="caution">
    <text evidence="2">The sequence shown here is derived from an EMBL/GenBank/DDBJ whole genome shotgun (WGS) entry which is preliminary data.</text>
</comment>
<dbReference type="Gene3D" id="3.30.70.920">
    <property type="match status" value="1"/>
</dbReference>
<feature type="domain" description="Transcription regulator AsnC/Lrp ligand binding" evidence="1">
    <location>
        <begin position="7"/>
        <end position="76"/>
    </location>
</feature>
<reference evidence="2 3" key="1">
    <citation type="submission" date="2012-11" db="EMBL/GenBank/DDBJ databases">
        <title>Whole genome sequence of Acidocella aminolytica 101 = DSM 11237.</title>
        <authorList>
            <person name="Azuma Y."/>
            <person name="Higashiura N."/>
            <person name="Hirakawa H."/>
            <person name="Matsushita K."/>
        </authorList>
    </citation>
    <scope>NUCLEOTIDE SEQUENCE [LARGE SCALE GENOMIC DNA]</scope>
    <source>
        <strain evidence="3">101 / DSM 11237</strain>
    </source>
</reference>
<gene>
    <name evidence="2" type="ORF">Aam_020_074</name>
</gene>
<protein>
    <submittedName>
        <fullName evidence="2">Transcriptional regulator</fullName>
    </submittedName>
</protein>
<evidence type="ECO:0000259" key="1">
    <source>
        <dbReference type="Pfam" id="PF01037"/>
    </source>
</evidence>
<dbReference type="Proteomes" id="UP000032668">
    <property type="component" value="Unassembled WGS sequence"/>
</dbReference>
<dbReference type="InterPro" id="IPR011008">
    <property type="entry name" value="Dimeric_a/b-barrel"/>
</dbReference>
<accession>A0A0D6PC24</accession>
<organism evidence="2 3">
    <name type="scientific">Acidocella aminolytica 101 = DSM 11237</name>
    <dbReference type="NCBI Taxonomy" id="1120923"/>
    <lineage>
        <taxon>Bacteria</taxon>
        <taxon>Pseudomonadati</taxon>
        <taxon>Pseudomonadota</taxon>
        <taxon>Alphaproteobacteria</taxon>
        <taxon>Acetobacterales</taxon>
        <taxon>Acidocellaceae</taxon>
        <taxon>Acidocella</taxon>
    </lineage>
</organism>